<keyword evidence="4" id="KW-1185">Reference proteome</keyword>
<evidence type="ECO:0000313" key="4">
    <source>
        <dbReference type="Proteomes" id="UP000436016"/>
    </source>
</evidence>
<organism evidence="3 4">
    <name type="scientific">Oceanomicrobium pacificus</name>
    <dbReference type="NCBI Taxonomy" id="2692916"/>
    <lineage>
        <taxon>Bacteria</taxon>
        <taxon>Pseudomonadati</taxon>
        <taxon>Pseudomonadota</taxon>
        <taxon>Alphaproteobacteria</taxon>
        <taxon>Rhodobacterales</taxon>
        <taxon>Paracoccaceae</taxon>
        <taxon>Oceanomicrobium</taxon>
    </lineage>
</organism>
<evidence type="ECO:0000256" key="2">
    <source>
        <dbReference type="SAM" id="Phobius"/>
    </source>
</evidence>
<reference evidence="3 4" key="1">
    <citation type="submission" date="2019-12" db="EMBL/GenBank/DDBJ databases">
        <title>Strain KN286 was isolated from seawater, which was collected from Caroline Seamount in the tropical western Pacific.</title>
        <authorList>
            <person name="Wang Q."/>
        </authorList>
    </citation>
    <scope>NUCLEOTIDE SEQUENCE [LARGE SCALE GENOMIC DNA]</scope>
    <source>
        <strain evidence="3 4">KN286</strain>
    </source>
</reference>
<proteinExistence type="predicted"/>
<name>A0A6B0TSR8_9RHOB</name>
<dbReference type="EMBL" id="WUWG01000001">
    <property type="protein sequence ID" value="MXU64043.1"/>
    <property type="molecule type" value="Genomic_DNA"/>
</dbReference>
<dbReference type="AlphaFoldDB" id="A0A6B0TSR8"/>
<comment type="caution">
    <text evidence="3">The sequence shown here is derived from an EMBL/GenBank/DDBJ whole genome shotgun (WGS) entry which is preliminary data.</text>
</comment>
<sequence>MTEEAETGSRWGRAFRDLGLALVNATLMLAIILTVAGIVLAVKLDRLKSMLELNLRTAIVDTGLDRLSERLPEPGFVDRRLEQIGADIAELREARADDPLVGRRIEALTAELEEIRTLLADLADSRDTVTVAISGAISQGFATVAGELAGCTLPDLAPDLTGPDLTDGTGATPEGASDG</sequence>
<accession>A0A6B0TSR8</accession>
<dbReference type="RefSeq" id="WP_160851088.1">
    <property type="nucleotide sequence ID" value="NZ_WUWG01000001.1"/>
</dbReference>
<evidence type="ECO:0000256" key="1">
    <source>
        <dbReference type="SAM" id="MobiDB-lite"/>
    </source>
</evidence>
<keyword evidence="2" id="KW-0472">Membrane</keyword>
<protein>
    <submittedName>
        <fullName evidence="3">Uncharacterized protein</fullName>
    </submittedName>
</protein>
<feature type="region of interest" description="Disordered" evidence="1">
    <location>
        <begin position="159"/>
        <end position="179"/>
    </location>
</feature>
<evidence type="ECO:0000313" key="3">
    <source>
        <dbReference type="EMBL" id="MXU64043.1"/>
    </source>
</evidence>
<feature type="transmembrane region" description="Helical" evidence="2">
    <location>
        <begin position="20"/>
        <end position="42"/>
    </location>
</feature>
<gene>
    <name evidence="3" type="ORF">GSH16_01190</name>
</gene>
<keyword evidence="2" id="KW-0812">Transmembrane</keyword>
<dbReference type="Proteomes" id="UP000436016">
    <property type="component" value="Unassembled WGS sequence"/>
</dbReference>
<keyword evidence="2" id="KW-1133">Transmembrane helix</keyword>